<feature type="transmembrane region" description="Helical" evidence="1">
    <location>
        <begin position="380"/>
        <end position="400"/>
    </location>
</feature>
<evidence type="ECO:0000256" key="1">
    <source>
        <dbReference type="SAM" id="Phobius"/>
    </source>
</evidence>
<evidence type="ECO:0008006" key="4">
    <source>
        <dbReference type="Google" id="ProtNLM"/>
    </source>
</evidence>
<feature type="transmembrane region" description="Helical" evidence="1">
    <location>
        <begin position="130"/>
        <end position="157"/>
    </location>
</feature>
<keyword evidence="1" id="KW-0472">Membrane</keyword>
<proteinExistence type="predicted"/>
<sequence length="431" mass="48713">MSVIYSIVAKTIRFIQYNFKRSWLFTIIFKIMLYLEDQWVNSFFISLYPSRNFLSNGNRTNFITQYIFSPLIVIILFSIFLSLSINSISFSLEINLAIAFISFFIGSNFIPRFFFKNNKSIVKFNYDDIYSIGFCLFLVAVIFFFLCIASVGGIPMLNPSLRYSLKPILTMPVFLIVPAVALILSSYLNDYKTNKITLSMFRFRYLVLIIISLGLLIFLGYRSPIISILLIMIIIGHYGKILASWEIIIGIFLGLIMITGIGYFRSIGEFMITHNTNPIYSLQTRADFTLHVLNLLNYISGDFGLLHGSLTASAIPGSEFGPRSIIGQLLAWRTKVTLTPTLIGPMLIDFGRVGVGLGMGLLGFILGIGHKIVKLTKDSFYIGLYALLLTYTILGIETGIVDIQVLSYFILGLFIYIIIILKNSLWSNNVC</sequence>
<dbReference type="NCBIfam" id="TIGR04370">
    <property type="entry name" value="glyco_rpt_poly"/>
    <property type="match status" value="1"/>
</dbReference>
<gene>
    <name evidence="2" type="ORF">MBFIL_14340</name>
</gene>
<feature type="transmembrane region" description="Helical" evidence="1">
    <location>
        <begin position="203"/>
        <end position="221"/>
    </location>
</feature>
<dbReference type="OrthoDB" id="82276at2157"/>
<dbReference type="InterPro" id="IPR002760">
    <property type="entry name" value="O_anti_polymase"/>
</dbReference>
<dbReference type="PATRIC" id="fig|55758.3.peg.1621"/>
<evidence type="ECO:0000313" key="2">
    <source>
        <dbReference type="EMBL" id="KZX11476.1"/>
    </source>
</evidence>
<reference evidence="2 3" key="1">
    <citation type="submission" date="2016-04" db="EMBL/GenBank/DDBJ databases">
        <title>Genome sequence of Methanobrevibacter filiformis DSM 11501.</title>
        <authorList>
            <person name="Poehlein A."/>
            <person name="Seedorf H."/>
            <person name="Daniel R."/>
        </authorList>
    </citation>
    <scope>NUCLEOTIDE SEQUENCE [LARGE SCALE GENOMIC DNA]</scope>
    <source>
        <strain evidence="2 3">DSM 11501</strain>
    </source>
</reference>
<keyword evidence="1" id="KW-0812">Transmembrane</keyword>
<feature type="transmembrane region" description="Helical" evidence="1">
    <location>
        <begin position="242"/>
        <end position="264"/>
    </location>
</feature>
<organism evidence="2 3">
    <name type="scientific">Methanobrevibacter filiformis</name>
    <dbReference type="NCBI Taxonomy" id="55758"/>
    <lineage>
        <taxon>Archaea</taxon>
        <taxon>Methanobacteriati</taxon>
        <taxon>Methanobacteriota</taxon>
        <taxon>Methanomada group</taxon>
        <taxon>Methanobacteria</taxon>
        <taxon>Methanobacteriales</taxon>
        <taxon>Methanobacteriaceae</taxon>
        <taxon>Methanobrevibacter</taxon>
    </lineage>
</organism>
<comment type="caution">
    <text evidence="2">The sequence shown here is derived from an EMBL/GenBank/DDBJ whole genome shotgun (WGS) entry which is preliminary data.</text>
</comment>
<name>A0A166A2C4_9EURY</name>
<dbReference type="Pfam" id="PF01901">
    <property type="entry name" value="O_anti_polymase"/>
    <property type="match status" value="1"/>
</dbReference>
<evidence type="ECO:0000313" key="3">
    <source>
        <dbReference type="Proteomes" id="UP000077066"/>
    </source>
</evidence>
<feature type="transmembrane region" description="Helical" evidence="1">
    <location>
        <begin position="350"/>
        <end position="368"/>
    </location>
</feature>
<feature type="transmembrane region" description="Helical" evidence="1">
    <location>
        <begin position="92"/>
        <end position="110"/>
    </location>
</feature>
<accession>A0A166A2C4</accession>
<protein>
    <recommendedName>
        <fullName evidence="4">Oligosaccharide repeat unit polymerase</fullName>
    </recommendedName>
</protein>
<keyword evidence="1" id="KW-1133">Transmembrane helix</keyword>
<keyword evidence="3" id="KW-1185">Reference proteome</keyword>
<dbReference type="AlphaFoldDB" id="A0A166A2C4"/>
<feature type="transmembrane region" description="Helical" evidence="1">
    <location>
        <begin position="66"/>
        <end position="85"/>
    </location>
</feature>
<dbReference type="Proteomes" id="UP000077066">
    <property type="component" value="Unassembled WGS sequence"/>
</dbReference>
<dbReference type="EMBL" id="LWMT01000248">
    <property type="protein sequence ID" value="KZX11476.1"/>
    <property type="molecule type" value="Genomic_DNA"/>
</dbReference>
<feature type="transmembrane region" description="Helical" evidence="1">
    <location>
        <begin position="406"/>
        <end position="425"/>
    </location>
</feature>
<feature type="transmembrane region" description="Helical" evidence="1">
    <location>
        <begin position="169"/>
        <end position="188"/>
    </location>
</feature>